<dbReference type="RefSeq" id="WP_063634105.1">
    <property type="nucleotide sequence ID" value="NZ_CP015285.1"/>
</dbReference>
<dbReference type="HAMAP" id="MF_00097">
    <property type="entry name" value="TMP_synthase"/>
    <property type="match status" value="1"/>
</dbReference>
<dbReference type="InterPro" id="IPR036206">
    <property type="entry name" value="ThiamineP_synth_sf"/>
</dbReference>
<evidence type="ECO:0000256" key="8">
    <source>
        <dbReference type="ARBA" id="ARBA00047883"/>
    </source>
</evidence>
<evidence type="ECO:0000259" key="12">
    <source>
        <dbReference type="Pfam" id="PF02581"/>
    </source>
</evidence>
<dbReference type="PANTHER" id="PTHR20857:SF15">
    <property type="entry name" value="THIAMINE-PHOSPHATE SYNTHASE"/>
    <property type="match status" value="1"/>
</dbReference>
<evidence type="ECO:0000256" key="2">
    <source>
        <dbReference type="ARBA" id="ARBA00022679"/>
    </source>
</evidence>
<keyword evidence="5 9" id="KW-0784">Thiamine biosynthesis</keyword>
<evidence type="ECO:0000256" key="6">
    <source>
        <dbReference type="ARBA" id="ARBA00047334"/>
    </source>
</evidence>
<dbReference type="InterPro" id="IPR013785">
    <property type="entry name" value="Aldolase_TIM"/>
</dbReference>
<gene>
    <name evidence="9 13" type="primary">thiE</name>
    <name evidence="13" type="ORF">A6A40_03325</name>
</gene>
<dbReference type="GO" id="GO:0000287">
    <property type="term" value="F:magnesium ion binding"/>
    <property type="evidence" value="ECO:0007669"/>
    <property type="project" value="UniProtKB-UniRule"/>
</dbReference>
<name>A0A168Y1W8_9PROT</name>
<proteinExistence type="inferred from homology"/>
<dbReference type="STRING" id="1226968.A6A40_03325"/>
<dbReference type="NCBIfam" id="TIGR00693">
    <property type="entry name" value="thiE"/>
    <property type="match status" value="1"/>
</dbReference>
<dbReference type="InterPro" id="IPR022998">
    <property type="entry name" value="ThiamineP_synth_TenI"/>
</dbReference>
<evidence type="ECO:0000256" key="3">
    <source>
        <dbReference type="ARBA" id="ARBA00022723"/>
    </source>
</evidence>
<dbReference type="InterPro" id="IPR034291">
    <property type="entry name" value="TMP_synthase"/>
</dbReference>
<feature type="binding site" evidence="9">
    <location>
        <position position="78"/>
    </location>
    <ligand>
        <name>4-amino-2-methyl-5-(diphosphooxymethyl)pyrimidine</name>
        <dbReference type="ChEBI" id="CHEBI:57841"/>
    </ligand>
</feature>
<comment type="cofactor">
    <cofactor evidence="9">
        <name>Mg(2+)</name>
        <dbReference type="ChEBI" id="CHEBI:18420"/>
    </cofactor>
    <text evidence="9">Binds 1 Mg(2+) ion per subunit.</text>
</comment>
<keyword evidence="3 9" id="KW-0479">Metal-binding</keyword>
<evidence type="ECO:0000256" key="1">
    <source>
        <dbReference type="ARBA" id="ARBA00005165"/>
    </source>
</evidence>
<reference evidence="13 14" key="1">
    <citation type="journal article" date="2013" name="Int. J. Syst. Evol. Microbiol.">
        <title>Azospirillum humicireducens sp. nov., a nitrogen-fixing bacterium isolated from a microbial fuel cell.</title>
        <authorList>
            <person name="Zhou S."/>
            <person name="Han L."/>
            <person name="Wang Y."/>
            <person name="Yang G."/>
            <person name="Zhuang L."/>
            <person name="Hu P."/>
        </authorList>
    </citation>
    <scope>NUCLEOTIDE SEQUENCE [LARGE SCALE GENOMIC DNA]</scope>
    <source>
        <strain evidence="13 14">SgZ-5</strain>
    </source>
</reference>
<keyword evidence="4 9" id="KW-0460">Magnesium</keyword>
<evidence type="ECO:0000256" key="7">
    <source>
        <dbReference type="ARBA" id="ARBA00047851"/>
    </source>
</evidence>
<organism evidence="13 14">
    <name type="scientific">Azospirillum humicireducens</name>
    <dbReference type="NCBI Taxonomy" id="1226968"/>
    <lineage>
        <taxon>Bacteria</taxon>
        <taxon>Pseudomonadati</taxon>
        <taxon>Pseudomonadota</taxon>
        <taxon>Alphaproteobacteria</taxon>
        <taxon>Rhodospirillales</taxon>
        <taxon>Azospirillaceae</taxon>
        <taxon>Azospirillum</taxon>
    </lineage>
</organism>
<keyword evidence="2 9" id="KW-0808">Transferase</keyword>
<keyword evidence="14" id="KW-1185">Reference proteome</keyword>
<dbReference type="SUPFAM" id="SSF51391">
    <property type="entry name" value="Thiamin phosphate synthase"/>
    <property type="match status" value="1"/>
</dbReference>
<comment type="caution">
    <text evidence="9">Lacks conserved residue(s) required for the propagation of feature annotation.</text>
</comment>
<dbReference type="PANTHER" id="PTHR20857">
    <property type="entry name" value="THIAMINE-PHOSPHATE PYROPHOSPHORYLASE"/>
    <property type="match status" value="1"/>
</dbReference>
<evidence type="ECO:0000256" key="11">
    <source>
        <dbReference type="RuleBase" id="RU004253"/>
    </source>
</evidence>
<dbReference type="GO" id="GO:0005737">
    <property type="term" value="C:cytoplasm"/>
    <property type="evidence" value="ECO:0007669"/>
    <property type="project" value="TreeGrafter"/>
</dbReference>
<dbReference type="AlphaFoldDB" id="A0A168Y1W8"/>
<feature type="binding site" evidence="9">
    <location>
        <position position="117"/>
    </location>
    <ligand>
        <name>4-amino-2-methyl-5-(diphosphooxymethyl)pyrimidine</name>
        <dbReference type="ChEBI" id="CHEBI:57841"/>
    </ligand>
</feature>
<accession>A0A168Y1W8</accession>
<comment type="catalytic activity">
    <reaction evidence="6 9 10">
        <text>4-methyl-5-(2-phosphooxyethyl)-thiazole + 4-amino-2-methyl-5-(diphosphooxymethyl)pyrimidine + H(+) = thiamine phosphate + diphosphate</text>
        <dbReference type="Rhea" id="RHEA:22328"/>
        <dbReference type="ChEBI" id="CHEBI:15378"/>
        <dbReference type="ChEBI" id="CHEBI:33019"/>
        <dbReference type="ChEBI" id="CHEBI:37575"/>
        <dbReference type="ChEBI" id="CHEBI:57841"/>
        <dbReference type="ChEBI" id="CHEBI:58296"/>
        <dbReference type="EC" id="2.5.1.3"/>
    </reaction>
</comment>
<dbReference type="CDD" id="cd00564">
    <property type="entry name" value="TMP_TenI"/>
    <property type="match status" value="1"/>
</dbReference>
<dbReference type="EC" id="2.5.1.3" evidence="9"/>
<dbReference type="KEGG" id="ahu:A6A40_03325"/>
<feature type="binding site" evidence="9">
    <location>
        <begin position="46"/>
        <end position="50"/>
    </location>
    <ligand>
        <name>4-amino-2-methyl-5-(diphosphooxymethyl)pyrimidine</name>
        <dbReference type="ChEBI" id="CHEBI:57841"/>
    </ligand>
</feature>
<protein>
    <recommendedName>
        <fullName evidence="9">Thiamine-phosphate synthase</fullName>
        <shortName evidence="9">TP synthase</shortName>
        <shortName evidence="9">TPS</shortName>
        <ecNumber evidence="9">2.5.1.3</ecNumber>
    </recommendedName>
    <alternativeName>
        <fullName evidence="9">Thiamine-phosphate pyrophosphorylase</fullName>
        <shortName evidence="9">TMP pyrophosphorylase</shortName>
        <shortName evidence="9">TMP-PPase</shortName>
    </alternativeName>
</protein>
<dbReference type="GO" id="GO:0004789">
    <property type="term" value="F:thiamine-phosphate diphosphorylase activity"/>
    <property type="evidence" value="ECO:0007669"/>
    <property type="project" value="UniProtKB-UniRule"/>
</dbReference>
<evidence type="ECO:0000313" key="13">
    <source>
        <dbReference type="EMBL" id="ANC91011.1"/>
    </source>
</evidence>
<comment type="catalytic activity">
    <reaction evidence="7 9 10">
        <text>2-(2-carboxy-4-methylthiazol-5-yl)ethyl phosphate + 4-amino-2-methyl-5-(diphosphooxymethyl)pyrimidine + 2 H(+) = thiamine phosphate + CO2 + diphosphate</text>
        <dbReference type="Rhea" id="RHEA:47848"/>
        <dbReference type="ChEBI" id="CHEBI:15378"/>
        <dbReference type="ChEBI" id="CHEBI:16526"/>
        <dbReference type="ChEBI" id="CHEBI:33019"/>
        <dbReference type="ChEBI" id="CHEBI:37575"/>
        <dbReference type="ChEBI" id="CHEBI:57841"/>
        <dbReference type="ChEBI" id="CHEBI:62890"/>
        <dbReference type="EC" id="2.5.1.3"/>
    </reaction>
</comment>
<feature type="binding site" evidence="9">
    <location>
        <position position="79"/>
    </location>
    <ligand>
        <name>Mg(2+)</name>
        <dbReference type="ChEBI" id="CHEBI:18420"/>
    </ligand>
</feature>
<dbReference type="Proteomes" id="UP000077405">
    <property type="component" value="Chromosome"/>
</dbReference>
<evidence type="ECO:0000256" key="10">
    <source>
        <dbReference type="RuleBase" id="RU003826"/>
    </source>
</evidence>
<feature type="binding site" evidence="9">
    <location>
        <position position="174"/>
    </location>
    <ligand>
        <name>2-[(2R,5Z)-2-carboxy-4-methylthiazol-5(2H)-ylidene]ethyl phosphate</name>
        <dbReference type="ChEBI" id="CHEBI:62899"/>
    </ligand>
</feature>
<sequence>MAKGKPVQAEPAACRLYLVTPPALEPAAFAPLLREALDAGDVACVQLRLKDCSEDDIRRACDALRPIAQERDVAFILNDHPRLARETGCDGVHVGQQDTPFRDARKILGNDAIVGVTCHDSRHLAMIAGEEGADYVAFGAFFPTTTKTAEYKAEPELLSWWSELMEVPCVAIGGITADNCTPLVTAGADFLAVVNAVWGHPQGPGAGVRALNAAIEAALAGSAD</sequence>
<feature type="binding site" evidence="9">
    <location>
        <position position="98"/>
    </location>
    <ligand>
        <name>Mg(2+)</name>
        <dbReference type="ChEBI" id="CHEBI:18420"/>
    </ligand>
</feature>
<dbReference type="EMBL" id="CP015285">
    <property type="protein sequence ID" value="ANC91011.1"/>
    <property type="molecule type" value="Genomic_DNA"/>
</dbReference>
<comment type="pathway">
    <text evidence="1 9 11">Cofactor biosynthesis; thiamine diphosphate biosynthesis; thiamine phosphate from 4-amino-2-methyl-5-diphosphomethylpyrimidine and 4-methyl-5-(2-phosphoethyl)-thiazole: step 1/1.</text>
</comment>
<evidence type="ECO:0000313" key="14">
    <source>
        <dbReference type="Proteomes" id="UP000077405"/>
    </source>
</evidence>
<feature type="binding site" evidence="9">
    <location>
        <begin position="144"/>
        <end position="146"/>
    </location>
    <ligand>
        <name>2-[(2R,5Z)-2-carboxy-4-methylthiazol-5(2H)-ylidene]ethyl phosphate</name>
        <dbReference type="ChEBI" id="CHEBI:62899"/>
    </ligand>
</feature>
<feature type="binding site" evidence="9">
    <location>
        <position position="147"/>
    </location>
    <ligand>
        <name>4-amino-2-methyl-5-(diphosphooxymethyl)pyrimidine</name>
        <dbReference type="ChEBI" id="CHEBI:57841"/>
    </ligand>
</feature>
<feature type="domain" description="Thiamine phosphate synthase/TenI" evidence="12">
    <location>
        <begin position="16"/>
        <end position="197"/>
    </location>
</feature>
<evidence type="ECO:0000256" key="4">
    <source>
        <dbReference type="ARBA" id="ARBA00022842"/>
    </source>
</evidence>
<comment type="similarity">
    <text evidence="9 10">Belongs to the thiamine-phosphate synthase family.</text>
</comment>
<comment type="catalytic activity">
    <reaction evidence="8 9 10">
        <text>2-[(2R,5Z)-2-carboxy-4-methylthiazol-5(2H)-ylidene]ethyl phosphate + 4-amino-2-methyl-5-(diphosphooxymethyl)pyrimidine + 2 H(+) = thiamine phosphate + CO2 + diphosphate</text>
        <dbReference type="Rhea" id="RHEA:47844"/>
        <dbReference type="ChEBI" id="CHEBI:15378"/>
        <dbReference type="ChEBI" id="CHEBI:16526"/>
        <dbReference type="ChEBI" id="CHEBI:33019"/>
        <dbReference type="ChEBI" id="CHEBI:37575"/>
        <dbReference type="ChEBI" id="CHEBI:57841"/>
        <dbReference type="ChEBI" id="CHEBI:62899"/>
        <dbReference type="EC" id="2.5.1.3"/>
    </reaction>
</comment>
<dbReference type="GO" id="GO:0009229">
    <property type="term" value="P:thiamine diphosphate biosynthetic process"/>
    <property type="evidence" value="ECO:0007669"/>
    <property type="project" value="UniProtKB-UniRule"/>
</dbReference>
<dbReference type="GO" id="GO:0009228">
    <property type="term" value="P:thiamine biosynthetic process"/>
    <property type="evidence" value="ECO:0007669"/>
    <property type="project" value="UniProtKB-KW"/>
</dbReference>
<dbReference type="OrthoDB" id="7159061at2"/>
<comment type="function">
    <text evidence="9">Condenses 4-methyl-5-(beta-hydroxyethyl)thiazole monophosphate (THZ-P) and 2-methyl-4-amino-5-hydroxymethyl pyrimidine pyrophosphate (HMP-PP) to form thiamine monophosphate (TMP).</text>
</comment>
<dbReference type="Gene3D" id="3.20.20.70">
    <property type="entry name" value="Aldolase class I"/>
    <property type="match status" value="1"/>
</dbReference>
<evidence type="ECO:0000256" key="5">
    <source>
        <dbReference type="ARBA" id="ARBA00022977"/>
    </source>
</evidence>
<evidence type="ECO:0000256" key="9">
    <source>
        <dbReference type="HAMAP-Rule" id="MF_00097"/>
    </source>
</evidence>
<dbReference type="UniPathway" id="UPA00060">
    <property type="reaction ID" value="UER00141"/>
</dbReference>
<dbReference type="Pfam" id="PF02581">
    <property type="entry name" value="TMP-TENI"/>
    <property type="match status" value="1"/>
</dbReference>